<keyword evidence="8" id="KW-1185">Reference proteome</keyword>
<dbReference type="Proteomes" id="UP000628736">
    <property type="component" value="Unassembled WGS sequence"/>
</dbReference>
<evidence type="ECO:0000313" key="8">
    <source>
        <dbReference type="Proteomes" id="UP000628736"/>
    </source>
</evidence>
<gene>
    <name evidence="7" type="ORF">H8S11_01420</name>
</gene>
<dbReference type="InterPro" id="IPR005538">
    <property type="entry name" value="LrgA/CidA"/>
</dbReference>
<accession>A0A8J6J7Q3</accession>
<evidence type="ECO:0000256" key="6">
    <source>
        <dbReference type="SAM" id="Phobius"/>
    </source>
</evidence>
<evidence type="ECO:0000256" key="5">
    <source>
        <dbReference type="ARBA" id="ARBA00023136"/>
    </source>
</evidence>
<keyword evidence="5 6" id="KW-0472">Membrane</keyword>
<name>A0A8J6J7Q3_9FIRM</name>
<evidence type="ECO:0000256" key="3">
    <source>
        <dbReference type="ARBA" id="ARBA00022692"/>
    </source>
</evidence>
<feature type="transmembrane region" description="Helical" evidence="6">
    <location>
        <begin position="59"/>
        <end position="78"/>
    </location>
</feature>
<dbReference type="AlphaFoldDB" id="A0A8J6J7Q3"/>
<feature type="transmembrane region" description="Helical" evidence="6">
    <location>
        <begin position="84"/>
        <end position="111"/>
    </location>
</feature>
<keyword evidence="2" id="KW-1003">Cell membrane</keyword>
<dbReference type="PANTHER" id="PTHR33931:SF2">
    <property type="entry name" value="HOLIN-LIKE PROTEIN CIDA"/>
    <property type="match status" value="1"/>
</dbReference>
<dbReference type="EMBL" id="JACOPO010000001">
    <property type="protein sequence ID" value="MBC5721487.1"/>
    <property type="molecule type" value="Genomic_DNA"/>
</dbReference>
<feature type="transmembrane region" description="Helical" evidence="6">
    <location>
        <begin position="30"/>
        <end position="47"/>
    </location>
</feature>
<protein>
    <submittedName>
        <fullName evidence="7">CidA/LrgA family protein</fullName>
    </submittedName>
</protein>
<dbReference type="Pfam" id="PF03788">
    <property type="entry name" value="LrgA"/>
    <property type="match status" value="1"/>
</dbReference>
<evidence type="ECO:0000256" key="1">
    <source>
        <dbReference type="ARBA" id="ARBA00004651"/>
    </source>
</evidence>
<keyword evidence="3 6" id="KW-0812">Transmembrane</keyword>
<keyword evidence="4 6" id="KW-1133">Transmembrane helix</keyword>
<proteinExistence type="predicted"/>
<evidence type="ECO:0000313" key="7">
    <source>
        <dbReference type="EMBL" id="MBC5721487.1"/>
    </source>
</evidence>
<evidence type="ECO:0000256" key="4">
    <source>
        <dbReference type="ARBA" id="ARBA00022989"/>
    </source>
</evidence>
<feature type="transmembrane region" description="Helical" evidence="6">
    <location>
        <begin position="7"/>
        <end position="24"/>
    </location>
</feature>
<dbReference type="PANTHER" id="PTHR33931">
    <property type="entry name" value="HOLIN-LIKE PROTEIN CIDA-RELATED"/>
    <property type="match status" value="1"/>
</dbReference>
<reference evidence="7" key="1">
    <citation type="submission" date="2020-08" db="EMBL/GenBank/DDBJ databases">
        <title>Genome public.</title>
        <authorList>
            <person name="Liu C."/>
            <person name="Sun Q."/>
        </authorList>
    </citation>
    <scope>NUCLEOTIDE SEQUENCE</scope>
    <source>
        <strain evidence="7">NSJ-23</strain>
    </source>
</reference>
<comment type="caution">
    <text evidence="7">The sequence shown here is derived from an EMBL/GenBank/DDBJ whole genome shotgun (WGS) entry which is preliminary data.</text>
</comment>
<organism evidence="7 8">
    <name type="scientific">Flintibacter hominis</name>
    <dbReference type="NCBI Taxonomy" id="2763048"/>
    <lineage>
        <taxon>Bacteria</taxon>
        <taxon>Bacillati</taxon>
        <taxon>Bacillota</taxon>
        <taxon>Clostridia</taxon>
        <taxon>Eubacteriales</taxon>
        <taxon>Flintibacter</taxon>
    </lineage>
</organism>
<sequence>MNIMGEIAVVFGVCLISEGISFLLPFPFPAGVISLVLLLLLLFSGVVKERHIGRVSGFLVDNMAFFFVPPCVAIIEHWEKLLPYLIPFFFIAVVTTPLVYLVTAWTIQLLIRRKGGKGR</sequence>
<evidence type="ECO:0000256" key="2">
    <source>
        <dbReference type="ARBA" id="ARBA00022475"/>
    </source>
</evidence>
<dbReference type="GO" id="GO:0005886">
    <property type="term" value="C:plasma membrane"/>
    <property type="evidence" value="ECO:0007669"/>
    <property type="project" value="UniProtKB-SubCell"/>
</dbReference>
<comment type="subcellular location">
    <subcellularLocation>
        <location evidence="1">Cell membrane</location>
        <topology evidence="1">Multi-pass membrane protein</topology>
    </subcellularLocation>
</comment>